<keyword evidence="4" id="KW-1185">Reference proteome</keyword>
<protein>
    <submittedName>
        <fullName evidence="3">GAF domain-like protein</fullName>
    </submittedName>
</protein>
<dbReference type="FunFam" id="3.30.450.40:FF:000008">
    <property type="entry name" value="GAF domain-containing proteins"/>
    <property type="match status" value="1"/>
</dbReference>
<dbReference type="PANTHER" id="PTHR21021:SF15">
    <property type="entry name" value="FREE METHIONINE-R-SULFOXIDE REDUCTASE"/>
    <property type="match status" value="1"/>
</dbReference>
<dbReference type="AlphaFoldDB" id="A0A6A6DUS7"/>
<organism evidence="3 4">
    <name type="scientific">Zopfia rhizophila CBS 207.26</name>
    <dbReference type="NCBI Taxonomy" id="1314779"/>
    <lineage>
        <taxon>Eukaryota</taxon>
        <taxon>Fungi</taxon>
        <taxon>Dikarya</taxon>
        <taxon>Ascomycota</taxon>
        <taxon>Pezizomycotina</taxon>
        <taxon>Dothideomycetes</taxon>
        <taxon>Dothideomycetes incertae sedis</taxon>
        <taxon>Zopfiaceae</taxon>
        <taxon>Zopfia</taxon>
    </lineage>
</organism>
<dbReference type="PANTHER" id="PTHR21021">
    <property type="entry name" value="GAF/PUTATIVE CYTOSKELETAL PROTEIN"/>
    <property type="match status" value="1"/>
</dbReference>
<feature type="domain" description="GAF" evidence="2">
    <location>
        <begin position="64"/>
        <end position="171"/>
    </location>
</feature>
<dbReference type="Proteomes" id="UP000800200">
    <property type="component" value="Unassembled WGS sequence"/>
</dbReference>
<reference evidence="3" key="1">
    <citation type="journal article" date="2020" name="Stud. Mycol.">
        <title>101 Dothideomycetes genomes: a test case for predicting lifestyles and emergence of pathogens.</title>
        <authorList>
            <person name="Haridas S."/>
            <person name="Albert R."/>
            <person name="Binder M."/>
            <person name="Bloem J."/>
            <person name="Labutti K."/>
            <person name="Salamov A."/>
            <person name="Andreopoulos B."/>
            <person name="Baker S."/>
            <person name="Barry K."/>
            <person name="Bills G."/>
            <person name="Bluhm B."/>
            <person name="Cannon C."/>
            <person name="Castanera R."/>
            <person name="Culley D."/>
            <person name="Daum C."/>
            <person name="Ezra D."/>
            <person name="Gonzalez J."/>
            <person name="Henrissat B."/>
            <person name="Kuo A."/>
            <person name="Liang C."/>
            <person name="Lipzen A."/>
            <person name="Lutzoni F."/>
            <person name="Magnuson J."/>
            <person name="Mondo S."/>
            <person name="Nolan M."/>
            <person name="Ohm R."/>
            <person name="Pangilinan J."/>
            <person name="Park H.-J."/>
            <person name="Ramirez L."/>
            <person name="Alfaro M."/>
            <person name="Sun H."/>
            <person name="Tritt A."/>
            <person name="Yoshinaga Y."/>
            <person name="Zwiers L.-H."/>
            <person name="Turgeon B."/>
            <person name="Goodwin S."/>
            <person name="Spatafora J."/>
            <person name="Crous P."/>
            <person name="Grigoriev I."/>
        </authorList>
    </citation>
    <scope>NUCLEOTIDE SEQUENCE</scope>
    <source>
        <strain evidence="3">CBS 207.26</strain>
    </source>
</reference>
<comment type="similarity">
    <text evidence="1">Belongs to the free Met sulfoxide reductase family.</text>
</comment>
<evidence type="ECO:0000259" key="2">
    <source>
        <dbReference type="Pfam" id="PF13185"/>
    </source>
</evidence>
<evidence type="ECO:0000313" key="4">
    <source>
        <dbReference type="Proteomes" id="UP000800200"/>
    </source>
</evidence>
<dbReference type="InterPro" id="IPR029016">
    <property type="entry name" value="GAF-like_dom_sf"/>
</dbReference>
<accession>A0A6A6DUS7</accession>
<proteinExistence type="inferred from homology"/>
<dbReference type="EMBL" id="ML994650">
    <property type="protein sequence ID" value="KAF2181989.1"/>
    <property type="molecule type" value="Genomic_DNA"/>
</dbReference>
<sequence>MVHAEASTFAEGLTKCEVYMQVFEQAKALFVGQRNWTSNLSNFTSLLYHALHSLPSPSSATNWCGFYVVDPKNPNQLILGPFQGHVACQTIAFGKGVCGTAAQTKTTQLVEDVTKFPGHIACDVASKSEIVVPVVQSGKLVAIIDIDCAKLSGFSLEDQVALETLAELLAISCDF</sequence>
<dbReference type="InterPro" id="IPR051330">
    <property type="entry name" value="Phosphatase_reg/MetRdx"/>
</dbReference>
<dbReference type="GO" id="GO:0005829">
    <property type="term" value="C:cytosol"/>
    <property type="evidence" value="ECO:0007669"/>
    <property type="project" value="TreeGrafter"/>
</dbReference>
<evidence type="ECO:0000313" key="3">
    <source>
        <dbReference type="EMBL" id="KAF2181989.1"/>
    </source>
</evidence>
<gene>
    <name evidence="3" type="ORF">K469DRAFT_713047</name>
</gene>
<dbReference type="InterPro" id="IPR003018">
    <property type="entry name" value="GAF"/>
</dbReference>
<dbReference type="Pfam" id="PF13185">
    <property type="entry name" value="GAF_2"/>
    <property type="match status" value="1"/>
</dbReference>
<dbReference type="OrthoDB" id="15735at2759"/>
<name>A0A6A6DUS7_9PEZI</name>
<evidence type="ECO:0000256" key="1">
    <source>
        <dbReference type="ARBA" id="ARBA00038454"/>
    </source>
</evidence>
<dbReference type="SUPFAM" id="SSF55781">
    <property type="entry name" value="GAF domain-like"/>
    <property type="match status" value="1"/>
</dbReference>
<dbReference type="Gene3D" id="3.30.450.40">
    <property type="match status" value="1"/>
</dbReference>
<dbReference type="InterPro" id="IPR000614">
    <property type="entry name" value="FRMsr_CS"/>
</dbReference>
<dbReference type="GO" id="GO:0033745">
    <property type="term" value="F:L-methionine-(R)-S-oxide reductase activity"/>
    <property type="evidence" value="ECO:0007669"/>
    <property type="project" value="TreeGrafter"/>
</dbReference>
<dbReference type="PROSITE" id="PS01320">
    <property type="entry name" value="UPF0067"/>
    <property type="match status" value="1"/>
</dbReference>